<reference evidence="8 9" key="1">
    <citation type="submission" date="2020-09" db="EMBL/GenBank/DDBJ databases">
        <title>Echinicola sp. CAU 1574 isolated from sand of Sido Beach.</title>
        <authorList>
            <person name="Kim W."/>
        </authorList>
    </citation>
    <scope>NUCLEOTIDE SEQUENCE [LARGE SCALE GENOMIC DNA]</scope>
    <source>
        <strain evidence="8 9">CAU 1574</strain>
    </source>
</reference>
<evidence type="ECO:0000256" key="4">
    <source>
        <dbReference type="ARBA" id="ARBA00022692"/>
    </source>
</evidence>
<dbReference type="PANTHER" id="PTHR33452">
    <property type="entry name" value="OXIDOREDUCTASE CATD-RELATED"/>
    <property type="match status" value="1"/>
</dbReference>
<dbReference type="RefSeq" id="WP_192009475.1">
    <property type="nucleotide sequence ID" value="NZ_JACYTQ010000002.1"/>
</dbReference>
<dbReference type="Pfam" id="PF07681">
    <property type="entry name" value="DoxX"/>
    <property type="match status" value="1"/>
</dbReference>
<keyword evidence="9" id="KW-1185">Reference proteome</keyword>
<sequence>MKKILFSNNPIASSLALLILRVGTAAMMMTHGWTKIINFSEYLTKFPDPLGLGTAVSLQLVVFAEFFCAILLGLGFMTRIVLIPLIITMLVAAFVIHAGDPFGSKELSLLYVTAFVTLFLAGPGSISMDAQILKKNRYR</sequence>
<comment type="similarity">
    <text evidence="2">Belongs to the DoxX family.</text>
</comment>
<evidence type="ECO:0000256" key="1">
    <source>
        <dbReference type="ARBA" id="ARBA00004651"/>
    </source>
</evidence>
<dbReference type="PANTHER" id="PTHR33452:SF1">
    <property type="entry name" value="INNER MEMBRANE PROTEIN YPHA-RELATED"/>
    <property type="match status" value="1"/>
</dbReference>
<proteinExistence type="inferred from homology"/>
<comment type="subcellular location">
    <subcellularLocation>
        <location evidence="1">Cell membrane</location>
        <topology evidence="1">Multi-pass membrane protein</topology>
    </subcellularLocation>
</comment>
<dbReference type="InterPro" id="IPR051907">
    <property type="entry name" value="DoxX-like_oxidoreductase"/>
</dbReference>
<keyword evidence="5 7" id="KW-1133">Transmembrane helix</keyword>
<name>A0ABR9AL37_9BACT</name>
<comment type="caution">
    <text evidence="8">The sequence shown here is derived from an EMBL/GenBank/DDBJ whole genome shotgun (WGS) entry which is preliminary data.</text>
</comment>
<evidence type="ECO:0000313" key="8">
    <source>
        <dbReference type="EMBL" id="MBD8488615.1"/>
    </source>
</evidence>
<evidence type="ECO:0000256" key="6">
    <source>
        <dbReference type="ARBA" id="ARBA00023136"/>
    </source>
</evidence>
<evidence type="ECO:0000256" key="5">
    <source>
        <dbReference type="ARBA" id="ARBA00022989"/>
    </source>
</evidence>
<protein>
    <submittedName>
        <fullName evidence="8">DoxX family protein</fullName>
    </submittedName>
</protein>
<dbReference type="EMBL" id="JACYTQ010000002">
    <property type="protein sequence ID" value="MBD8488615.1"/>
    <property type="molecule type" value="Genomic_DNA"/>
</dbReference>
<organism evidence="8 9">
    <name type="scientific">Echinicola arenosa</name>
    <dbReference type="NCBI Taxonomy" id="2774144"/>
    <lineage>
        <taxon>Bacteria</taxon>
        <taxon>Pseudomonadati</taxon>
        <taxon>Bacteroidota</taxon>
        <taxon>Cytophagia</taxon>
        <taxon>Cytophagales</taxon>
        <taxon>Cyclobacteriaceae</taxon>
        <taxon>Echinicola</taxon>
    </lineage>
</organism>
<evidence type="ECO:0000256" key="7">
    <source>
        <dbReference type="SAM" id="Phobius"/>
    </source>
</evidence>
<feature type="transmembrane region" description="Helical" evidence="7">
    <location>
        <begin position="49"/>
        <end position="73"/>
    </location>
</feature>
<feature type="transmembrane region" description="Helical" evidence="7">
    <location>
        <begin position="80"/>
        <end position="98"/>
    </location>
</feature>
<gene>
    <name evidence="8" type="ORF">IFO69_07660</name>
</gene>
<accession>A0ABR9AL37</accession>
<evidence type="ECO:0000256" key="2">
    <source>
        <dbReference type="ARBA" id="ARBA00006679"/>
    </source>
</evidence>
<feature type="transmembrane region" description="Helical" evidence="7">
    <location>
        <begin position="110"/>
        <end position="133"/>
    </location>
</feature>
<dbReference type="Proteomes" id="UP000647133">
    <property type="component" value="Unassembled WGS sequence"/>
</dbReference>
<dbReference type="InterPro" id="IPR032808">
    <property type="entry name" value="DoxX"/>
</dbReference>
<evidence type="ECO:0000256" key="3">
    <source>
        <dbReference type="ARBA" id="ARBA00022475"/>
    </source>
</evidence>
<evidence type="ECO:0000313" key="9">
    <source>
        <dbReference type="Proteomes" id="UP000647133"/>
    </source>
</evidence>
<keyword evidence="4 7" id="KW-0812">Transmembrane</keyword>
<keyword evidence="6 7" id="KW-0472">Membrane</keyword>
<keyword evidence="3" id="KW-1003">Cell membrane</keyword>